<dbReference type="EMBL" id="CP064786">
    <property type="protein sequence ID" value="QSG03051.1"/>
    <property type="molecule type" value="Genomic_DNA"/>
</dbReference>
<dbReference type="Proteomes" id="UP000663586">
    <property type="component" value="Chromosome"/>
</dbReference>
<dbReference type="NCBIfam" id="TIGR01460">
    <property type="entry name" value="HAD-SF-IIA"/>
    <property type="match status" value="1"/>
</dbReference>
<dbReference type="GO" id="GO:0005737">
    <property type="term" value="C:cytoplasm"/>
    <property type="evidence" value="ECO:0007669"/>
    <property type="project" value="TreeGrafter"/>
</dbReference>
<dbReference type="InterPro" id="IPR036412">
    <property type="entry name" value="HAD-like_sf"/>
</dbReference>
<dbReference type="PANTHER" id="PTHR19288:SF46">
    <property type="entry name" value="HALOACID DEHALOGENASE-LIKE HYDROLASE DOMAIN-CONTAINING PROTEIN 2"/>
    <property type="match status" value="1"/>
</dbReference>
<dbReference type="InterPro" id="IPR006357">
    <property type="entry name" value="HAD-SF_hydro_IIA"/>
</dbReference>
<dbReference type="Pfam" id="PF13242">
    <property type="entry name" value="Hydrolase_like"/>
    <property type="match status" value="1"/>
</dbReference>
<organism evidence="1 2">
    <name type="scientific">Natranaeroarchaeum sulfidigenes</name>
    <dbReference type="NCBI Taxonomy" id="2784880"/>
    <lineage>
        <taxon>Archaea</taxon>
        <taxon>Methanobacteriati</taxon>
        <taxon>Methanobacteriota</taxon>
        <taxon>Stenosarchaea group</taxon>
        <taxon>Halobacteria</taxon>
        <taxon>Halobacteriales</taxon>
        <taxon>Natronoarchaeaceae</taxon>
        <taxon>Natranaeroarchaeum</taxon>
    </lineage>
</organism>
<protein>
    <submittedName>
        <fullName evidence="1">Phosphatase of the HAD superfamily</fullName>
    </submittedName>
</protein>
<gene>
    <name evidence="1" type="primary">nagD</name>
    <name evidence="1" type="ORF">AArcS_1842</name>
</gene>
<name>A0A897MRX3_9EURY</name>
<dbReference type="Pfam" id="PF13344">
    <property type="entry name" value="Hydrolase_6"/>
    <property type="match status" value="1"/>
</dbReference>
<dbReference type="PANTHER" id="PTHR19288">
    <property type="entry name" value="4-NITROPHENYLPHOSPHATASE-RELATED"/>
    <property type="match status" value="1"/>
</dbReference>
<dbReference type="AlphaFoldDB" id="A0A897MRX3"/>
<dbReference type="GO" id="GO:0016791">
    <property type="term" value="F:phosphatase activity"/>
    <property type="evidence" value="ECO:0007669"/>
    <property type="project" value="TreeGrafter"/>
</dbReference>
<reference evidence="1" key="1">
    <citation type="submission" date="2020-11" db="EMBL/GenBank/DDBJ databases">
        <title>Carbohydrate-dependent, anaerobic sulfur respiration: A novel catabolism in halophilic archaea.</title>
        <authorList>
            <person name="Sorokin D.Y."/>
            <person name="Messina E."/>
            <person name="Smedile F."/>
            <person name="La Cono V."/>
            <person name="Hallsworth J.E."/>
            <person name="Yakimov M.M."/>
        </authorList>
    </citation>
    <scope>NUCLEOTIDE SEQUENCE</scope>
    <source>
        <strain evidence="1">AArc-S</strain>
    </source>
</reference>
<sequence>MSDFRAVIVDVDGTVVLGDDPIPGAPDGVQRLRDAGLDLLFLSNNPTKRREQYVGRLTPLGIDVDPDRTLTAASVTGEYLADEHPDDDLFVIGSPGLLDGLRDRGLNVDATPAEADVVLGSMDRSFDYGTMTRAMWALDDGTTFLGTDPDMTIPTAERAEPGTGAILHALGGVTDRQPDRILGKPSRTAADAALDRLGVPAEDVLVIGDRLDTDIELGRRAGMTTAVVLSGITDRSDIDEAESTPDHILPSIADVDELL</sequence>
<dbReference type="GeneID" id="70685218"/>
<dbReference type="InterPro" id="IPR023214">
    <property type="entry name" value="HAD_sf"/>
</dbReference>
<proteinExistence type="predicted"/>
<accession>A0A897MRX3</accession>
<evidence type="ECO:0000313" key="2">
    <source>
        <dbReference type="Proteomes" id="UP000663586"/>
    </source>
</evidence>
<dbReference type="KEGG" id="hara:AArcS_1842"/>
<evidence type="ECO:0000313" key="1">
    <source>
        <dbReference type="EMBL" id="QSG03051.1"/>
    </source>
</evidence>
<dbReference type="Gene3D" id="3.40.50.1000">
    <property type="entry name" value="HAD superfamily/HAD-like"/>
    <property type="match status" value="2"/>
</dbReference>
<keyword evidence="2" id="KW-1185">Reference proteome</keyword>
<dbReference type="RefSeq" id="WP_238477116.1">
    <property type="nucleotide sequence ID" value="NZ_CP064786.1"/>
</dbReference>
<dbReference type="SUPFAM" id="SSF56784">
    <property type="entry name" value="HAD-like"/>
    <property type="match status" value="1"/>
</dbReference>